<reference evidence="1 2" key="1">
    <citation type="submission" date="2020-02" db="EMBL/GenBank/DDBJ databases">
        <authorList>
            <person name="Ferguson B K."/>
        </authorList>
    </citation>
    <scope>NUCLEOTIDE SEQUENCE [LARGE SCALE GENOMIC DNA]</scope>
</reference>
<organism evidence="1 2">
    <name type="scientific">Nesidiocoris tenuis</name>
    <dbReference type="NCBI Taxonomy" id="355587"/>
    <lineage>
        <taxon>Eukaryota</taxon>
        <taxon>Metazoa</taxon>
        <taxon>Ecdysozoa</taxon>
        <taxon>Arthropoda</taxon>
        <taxon>Hexapoda</taxon>
        <taxon>Insecta</taxon>
        <taxon>Pterygota</taxon>
        <taxon>Neoptera</taxon>
        <taxon>Paraneoptera</taxon>
        <taxon>Hemiptera</taxon>
        <taxon>Heteroptera</taxon>
        <taxon>Panheteroptera</taxon>
        <taxon>Cimicomorpha</taxon>
        <taxon>Miridae</taxon>
        <taxon>Dicyphina</taxon>
        <taxon>Nesidiocoris</taxon>
    </lineage>
</organism>
<dbReference type="AlphaFoldDB" id="A0A6H5GU74"/>
<dbReference type="Proteomes" id="UP000479000">
    <property type="component" value="Unassembled WGS sequence"/>
</dbReference>
<evidence type="ECO:0000313" key="1">
    <source>
        <dbReference type="EMBL" id="CAB0006378.1"/>
    </source>
</evidence>
<gene>
    <name evidence="1" type="ORF">NTEN_LOCUS11855</name>
</gene>
<evidence type="ECO:0000313" key="2">
    <source>
        <dbReference type="Proteomes" id="UP000479000"/>
    </source>
</evidence>
<name>A0A6H5GU74_9HEMI</name>
<accession>A0A6H5GU74</accession>
<keyword evidence="2" id="KW-1185">Reference proteome</keyword>
<proteinExistence type="predicted"/>
<dbReference type="EMBL" id="CADCXU010017618">
    <property type="protein sequence ID" value="CAB0006378.1"/>
    <property type="molecule type" value="Genomic_DNA"/>
</dbReference>
<sequence>MFLVNVIVHRTFARTVWQFKVRHSSLTLSTMRCHRAHSWQLARKADLSCGTDHEPASDGDKSTPSINSEIYHSLSRTCSVETHCHPFGRSVVVANAIFRQGCDGRVGSCFGSSFNIGTIIKCSKKLALAYKNSKHRFQLNAEESCSCSCSTVLHRSICTPASSRPWYLHQSETVVSLSNPPFFRATLRNDYQIMTRTCLRLRSDALVRRYLLKTCSSTNGCPFIAASASR</sequence>
<protein>
    <submittedName>
        <fullName evidence="1">Uncharacterized protein</fullName>
    </submittedName>
</protein>